<name>A0A1V5MJS1_UNCT6</name>
<accession>A0A1V5MJS1</accession>
<evidence type="ECO:0000256" key="4">
    <source>
        <dbReference type="ARBA" id="ARBA00022692"/>
    </source>
</evidence>
<feature type="transmembrane region" description="Helical" evidence="7">
    <location>
        <begin position="115"/>
        <end position="136"/>
    </location>
</feature>
<reference evidence="8" key="1">
    <citation type="submission" date="2017-02" db="EMBL/GenBank/DDBJ databases">
        <title>Delving into the versatile metabolic prowess of the omnipresent phylum Bacteroidetes.</title>
        <authorList>
            <person name="Nobu M.K."/>
            <person name="Mei R."/>
            <person name="Narihiro T."/>
            <person name="Kuroda K."/>
            <person name="Liu W.-T."/>
        </authorList>
    </citation>
    <scope>NUCLEOTIDE SEQUENCE</scope>
    <source>
        <strain evidence="8">ADurb.Bin417</strain>
    </source>
</reference>
<keyword evidence="3" id="KW-1003">Cell membrane</keyword>
<keyword evidence="4 7" id="KW-0812">Transmembrane</keyword>
<evidence type="ECO:0000256" key="5">
    <source>
        <dbReference type="ARBA" id="ARBA00022989"/>
    </source>
</evidence>
<dbReference type="PANTHER" id="PTHR43663:SF1">
    <property type="entry name" value="CHROMATE TRANSPORTER"/>
    <property type="match status" value="1"/>
</dbReference>
<evidence type="ECO:0000256" key="2">
    <source>
        <dbReference type="ARBA" id="ARBA00005262"/>
    </source>
</evidence>
<comment type="subcellular location">
    <subcellularLocation>
        <location evidence="1">Cell membrane</location>
        <topology evidence="1">Multi-pass membrane protein</topology>
    </subcellularLocation>
</comment>
<keyword evidence="5 7" id="KW-1133">Transmembrane helix</keyword>
<organism evidence="8">
    <name type="scientific">candidate division TA06 bacterium ADurb.Bin417</name>
    <dbReference type="NCBI Taxonomy" id="1852828"/>
    <lineage>
        <taxon>Bacteria</taxon>
        <taxon>Bacteria division TA06</taxon>
    </lineage>
</organism>
<dbReference type="PANTHER" id="PTHR43663">
    <property type="entry name" value="CHROMATE TRANSPORT PROTEIN-RELATED"/>
    <property type="match status" value="1"/>
</dbReference>
<comment type="caution">
    <text evidence="8">The sequence shown here is derived from an EMBL/GenBank/DDBJ whole genome shotgun (WGS) entry which is preliminary data.</text>
</comment>
<evidence type="ECO:0000313" key="8">
    <source>
        <dbReference type="EMBL" id="OPZ93503.1"/>
    </source>
</evidence>
<proteinExistence type="inferred from homology"/>
<evidence type="ECO:0000256" key="3">
    <source>
        <dbReference type="ARBA" id="ARBA00022475"/>
    </source>
</evidence>
<dbReference type="EMBL" id="MWAK01000021">
    <property type="protein sequence ID" value="OPZ93503.1"/>
    <property type="molecule type" value="Genomic_DNA"/>
</dbReference>
<evidence type="ECO:0000256" key="1">
    <source>
        <dbReference type="ARBA" id="ARBA00004651"/>
    </source>
</evidence>
<evidence type="ECO:0000256" key="7">
    <source>
        <dbReference type="SAM" id="Phobius"/>
    </source>
</evidence>
<dbReference type="InterPro" id="IPR052518">
    <property type="entry name" value="CHR_Transporter"/>
</dbReference>
<keyword evidence="6 7" id="KW-0472">Membrane</keyword>
<dbReference type="AlphaFoldDB" id="A0A1V5MJS1"/>
<feature type="transmembrane region" description="Helical" evidence="7">
    <location>
        <begin position="142"/>
        <end position="173"/>
    </location>
</feature>
<feature type="transmembrane region" description="Helical" evidence="7">
    <location>
        <begin position="73"/>
        <end position="94"/>
    </location>
</feature>
<comment type="similarity">
    <text evidence="2">Belongs to the chromate ion transporter (CHR) (TC 2.A.51) family.</text>
</comment>
<evidence type="ECO:0000256" key="6">
    <source>
        <dbReference type="ARBA" id="ARBA00023136"/>
    </source>
</evidence>
<dbReference type="GO" id="GO:0005886">
    <property type="term" value="C:plasma membrane"/>
    <property type="evidence" value="ECO:0007669"/>
    <property type="project" value="UniProtKB-SubCell"/>
</dbReference>
<gene>
    <name evidence="8" type="primary">srpC_1</name>
    <name evidence="8" type="ORF">BWY73_00291</name>
</gene>
<dbReference type="GO" id="GO:0015109">
    <property type="term" value="F:chromate transmembrane transporter activity"/>
    <property type="evidence" value="ECO:0007669"/>
    <property type="project" value="InterPro"/>
</dbReference>
<protein>
    <submittedName>
        <fullName evidence="8">Putative chromate transport protein</fullName>
    </submittedName>
</protein>
<sequence>MIYWQLILTFLKIGLFAFGGGYAVLPLIQRELVVNHRWLTDGEFSRLVSVAEMTPGPIGINSSTFAGYVAGGFWGSLLATLAVCLPSLVILFFLHRMLKRFARREEEISNGVFQGLRPVVIALVAYAVFTLARGAFTGPATWLMALAAFGLFLMDETAIVPIILVFGLVGILIF</sequence>
<dbReference type="InterPro" id="IPR003370">
    <property type="entry name" value="Chromate_transpt"/>
</dbReference>
<feature type="transmembrane region" description="Helical" evidence="7">
    <location>
        <begin position="7"/>
        <end position="28"/>
    </location>
</feature>
<dbReference type="Proteomes" id="UP000485484">
    <property type="component" value="Unassembled WGS sequence"/>
</dbReference>
<dbReference type="Pfam" id="PF02417">
    <property type="entry name" value="Chromate_transp"/>
    <property type="match status" value="1"/>
</dbReference>